<accession>A0AC35G385</accession>
<evidence type="ECO:0000313" key="2">
    <source>
        <dbReference type="WBParaSite" id="PS1159_v2.g23587.t1"/>
    </source>
</evidence>
<name>A0AC35G385_9BILA</name>
<evidence type="ECO:0000313" key="1">
    <source>
        <dbReference type="Proteomes" id="UP000887580"/>
    </source>
</evidence>
<dbReference type="WBParaSite" id="PS1159_v2.g23587.t1">
    <property type="protein sequence ID" value="PS1159_v2.g23587.t1"/>
    <property type="gene ID" value="PS1159_v2.g23587"/>
</dbReference>
<protein>
    <submittedName>
        <fullName evidence="2">Uncharacterized protein</fullName>
    </submittedName>
</protein>
<organism evidence="1 2">
    <name type="scientific">Panagrolaimus sp. PS1159</name>
    <dbReference type="NCBI Taxonomy" id="55785"/>
    <lineage>
        <taxon>Eukaryota</taxon>
        <taxon>Metazoa</taxon>
        <taxon>Ecdysozoa</taxon>
        <taxon>Nematoda</taxon>
        <taxon>Chromadorea</taxon>
        <taxon>Rhabditida</taxon>
        <taxon>Tylenchina</taxon>
        <taxon>Panagrolaimomorpha</taxon>
        <taxon>Panagrolaimoidea</taxon>
        <taxon>Panagrolaimidae</taxon>
        <taxon>Panagrolaimus</taxon>
    </lineage>
</organism>
<reference evidence="2" key="1">
    <citation type="submission" date="2022-11" db="UniProtKB">
        <authorList>
            <consortium name="WormBaseParasite"/>
        </authorList>
    </citation>
    <scope>IDENTIFICATION</scope>
</reference>
<proteinExistence type="predicted"/>
<sequence>MLRKPTAKRIKEQRKKELLALTLASTPGTSSSGIGTPTGGSTTAIVAVASTSNRTGRLYNFKRRIMRSRLGKSLSRLDERRSSLGKRPTDSSEKAVITEKECHSAVEFLEHSSSNSHNDLTGL</sequence>
<dbReference type="Proteomes" id="UP000887580">
    <property type="component" value="Unplaced"/>
</dbReference>